<organism evidence="1 2">
    <name type="scientific">Sphingobacterium litopenaei</name>
    <dbReference type="NCBI Taxonomy" id="2763500"/>
    <lineage>
        <taxon>Bacteria</taxon>
        <taxon>Pseudomonadati</taxon>
        <taxon>Bacteroidota</taxon>
        <taxon>Sphingobacteriia</taxon>
        <taxon>Sphingobacteriales</taxon>
        <taxon>Sphingobacteriaceae</taxon>
        <taxon>Sphingobacterium</taxon>
    </lineage>
</organism>
<keyword evidence="2" id="KW-1185">Reference proteome</keyword>
<dbReference type="EMBL" id="JACOIJ010000008">
    <property type="protein sequence ID" value="MBD1429183.1"/>
    <property type="molecule type" value="Genomic_DNA"/>
</dbReference>
<proteinExistence type="predicted"/>
<accession>A0ABR7YCY9</accession>
<reference evidence="1 2" key="1">
    <citation type="submission" date="2020-08" db="EMBL/GenBank/DDBJ databases">
        <title>Sphingobacterium sp. DN04309 isolated from aquaculture water.</title>
        <authorList>
            <person name="Zhang M."/>
        </authorList>
    </citation>
    <scope>NUCLEOTIDE SEQUENCE [LARGE SCALE GENOMIC DNA]</scope>
    <source>
        <strain evidence="1 2">DN04309</strain>
    </source>
</reference>
<dbReference type="Gene3D" id="3.40.50.2000">
    <property type="entry name" value="Glycogen Phosphorylase B"/>
    <property type="match status" value="1"/>
</dbReference>
<dbReference type="Proteomes" id="UP000651271">
    <property type="component" value="Unassembled WGS sequence"/>
</dbReference>
<evidence type="ECO:0000313" key="1">
    <source>
        <dbReference type="EMBL" id="MBD1429183.1"/>
    </source>
</evidence>
<evidence type="ECO:0000313" key="2">
    <source>
        <dbReference type="Proteomes" id="UP000651271"/>
    </source>
</evidence>
<dbReference type="SUPFAM" id="SSF53756">
    <property type="entry name" value="UDP-Glycosyltransferase/glycogen phosphorylase"/>
    <property type="match status" value="1"/>
</dbReference>
<protein>
    <submittedName>
        <fullName evidence="1">Glycosyltransferase family 4 protein</fullName>
    </submittedName>
</protein>
<sequence length="407" mass="46909">MLKILFIGLVWPEPSSSAAGWRILNLIKCFSTLGQVFFVSAASKSIYSADLREFGVQENSIFLNDSSFDEFVKNLLPEIVVFDRFMVEEQYGWRVAENCPNALRILDTEDLHFVRLARQDAYKKKTSIDYYSQTAKRELASILRSDLSVIISQTEMDLLSSQFNIPLEKLFYLPFQEEILTEEHINQLPTYDERLNFMFIGNFIHEPNFRTVEVLKKEIWPILRKKCPTAELHIYGAYASEKVLQLNNPKERFYIKGRAEDARNTLSTYRVLMAPIPFGAGAKGKFVDAMAAGTPSITTSIGAESMTVEYWNGFIEDDKEVFIEKAVLLYSDEAIWSAKQQMGFELFNETVADNSYTAHMLALVKDYVNNLDKLRKKNFFGEILLQQQVNATKYMSLWIEEKNKKAH</sequence>
<name>A0ABR7YCY9_9SPHI</name>
<gene>
    <name evidence="1" type="ORF">H8B04_06305</name>
</gene>
<dbReference type="Pfam" id="PF13692">
    <property type="entry name" value="Glyco_trans_1_4"/>
    <property type="match status" value="1"/>
</dbReference>
<comment type="caution">
    <text evidence="1">The sequence shown here is derived from an EMBL/GenBank/DDBJ whole genome shotgun (WGS) entry which is preliminary data.</text>
</comment>